<dbReference type="HAMAP" id="MF_00125">
    <property type="entry name" value="HisZ"/>
    <property type="match status" value="1"/>
</dbReference>
<evidence type="ECO:0000256" key="10">
    <source>
        <dbReference type="SAM" id="MobiDB-lite"/>
    </source>
</evidence>
<keyword evidence="7 9" id="KW-0963">Cytoplasm</keyword>
<comment type="miscellaneous">
    <text evidence="9">This function is generally fulfilled by the C-terminal part of HisG, which is missing in some bacteria such as this one.</text>
</comment>
<keyword evidence="13" id="KW-1185">Reference proteome</keyword>
<sequence length="346" mass="36155">MLDLSLPAGLRDLLPDHSAHLAELSGRLHDVFSSFGYRRVFLPTLERLEVVERGLSPAALAGVLKFVEPGSGEVVAIRPDITPQIARLYATRADALPSPARLCYDGPVLRAREARAGRPREVYQAGVELLGAGGPRADAEALLLLARSLETVGLSGTVIEVGHARFAAEVLAAARLGPAALAVAHEALARKDADGLAAAARRARGPAGAREAMPLLVSLYGEGALTRARALAKGLPGAASALREVESALRLARRRGLPEVTVDLGEVRGLGYYTGIVFAGYAPGAGSAVAAGGRYDGLLARFGRPDPAIGFAVDLEFATQALERQAGRGRRPPRRAASRAGRRASP</sequence>
<comment type="function">
    <text evidence="8 9">Required for the first step of histidine biosynthesis. May allow the feedback regulation of ATP phosphoribosyltransferase activity by histidine.</text>
</comment>
<dbReference type="Proteomes" id="UP001162734">
    <property type="component" value="Chromosome"/>
</dbReference>
<comment type="similarity">
    <text evidence="3 9">Belongs to the class-II aminoacyl-tRNA synthetase family. HisZ subfamily.</text>
</comment>
<evidence type="ECO:0000313" key="13">
    <source>
        <dbReference type="Proteomes" id="UP001162734"/>
    </source>
</evidence>
<comment type="subunit">
    <text evidence="5">Homodimer.</text>
</comment>
<reference evidence="13" key="1">
    <citation type="journal article" date="2022" name="Int. J. Syst. Evol. Microbiol.">
        <title>Anaeromyxobacter oryzae sp. nov., Anaeromyxobacter diazotrophicus sp. nov. and Anaeromyxobacter paludicola sp. nov., isolated from paddy soils.</title>
        <authorList>
            <person name="Itoh H."/>
            <person name="Xu Z."/>
            <person name="Mise K."/>
            <person name="Masuda Y."/>
            <person name="Ushijima N."/>
            <person name="Hayakawa C."/>
            <person name="Shiratori Y."/>
            <person name="Senoo K."/>
        </authorList>
    </citation>
    <scope>NUCLEOTIDE SEQUENCE [LARGE SCALE GENOMIC DNA]</scope>
    <source>
        <strain evidence="13">Red630</strain>
    </source>
</reference>
<evidence type="ECO:0000259" key="11">
    <source>
        <dbReference type="PROSITE" id="PS50862"/>
    </source>
</evidence>
<evidence type="ECO:0000256" key="1">
    <source>
        <dbReference type="ARBA" id="ARBA00004496"/>
    </source>
</evidence>
<dbReference type="SUPFAM" id="SSF55681">
    <property type="entry name" value="Class II aaRS and biotin synthetases"/>
    <property type="match status" value="1"/>
</dbReference>
<evidence type="ECO:0000256" key="2">
    <source>
        <dbReference type="ARBA" id="ARBA00004667"/>
    </source>
</evidence>
<keyword evidence="12" id="KW-0328">Glycosyltransferase</keyword>
<keyword evidence="9" id="KW-0368">Histidine biosynthesis</keyword>
<dbReference type="GO" id="GO:0016757">
    <property type="term" value="F:glycosyltransferase activity"/>
    <property type="evidence" value="ECO:0007669"/>
    <property type="project" value="UniProtKB-KW"/>
</dbReference>
<dbReference type="InterPro" id="IPR004517">
    <property type="entry name" value="HisZ"/>
</dbReference>
<comment type="pathway">
    <text evidence="2 9">Amino-acid biosynthesis; L-histidine biosynthesis; L-histidine from 5-phospho-alpha-D-ribose 1-diphosphate: step 1/9.</text>
</comment>
<dbReference type="RefSeq" id="WP_248345247.1">
    <property type="nucleotide sequence ID" value="NZ_AP025592.1"/>
</dbReference>
<dbReference type="InterPro" id="IPR045864">
    <property type="entry name" value="aa-tRNA-synth_II/BPL/LPL"/>
</dbReference>
<comment type="subcellular location">
    <subcellularLocation>
        <location evidence="1 9">Cytoplasm</location>
    </subcellularLocation>
</comment>
<keyword evidence="12" id="KW-0808">Transferase</keyword>
<name>A0ABN6N4I6_9BACT</name>
<evidence type="ECO:0000256" key="5">
    <source>
        <dbReference type="ARBA" id="ARBA00011738"/>
    </source>
</evidence>
<dbReference type="PANTHER" id="PTHR43707:SF1">
    <property type="entry name" value="HISTIDINE--TRNA LIGASE, MITOCHONDRIAL-RELATED"/>
    <property type="match status" value="1"/>
</dbReference>
<gene>
    <name evidence="9 12" type="primary">hisZ</name>
    <name evidence="12" type="ORF">AMPC_12020</name>
</gene>
<accession>A0ABN6N4I6</accession>
<dbReference type="EMBL" id="AP025592">
    <property type="protein sequence ID" value="BDG08089.1"/>
    <property type="molecule type" value="Genomic_DNA"/>
</dbReference>
<dbReference type="NCBIfam" id="TIGR00443">
    <property type="entry name" value="hisZ_biosyn_reg"/>
    <property type="match status" value="1"/>
</dbReference>
<dbReference type="Gene3D" id="3.30.930.10">
    <property type="entry name" value="Bira Bifunctional Protein, Domain 2"/>
    <property type="match status" value="1"/>
</dbReference>
<dbReference type="PIRSF" id="PIRSF001549">
    <property type="entry name" value="His-tRNA_synth"/>
    <property type="match status" value="1"/>
</dbReference>
<feature type="domain" description="Aminoacyl-transfer RNA synthetases class-II family profile" evidence="11">
    <location>
        <begin position="28"/>
        <end position="332"/>
    </location>
</feature>
<proteinExistence type="inferred from homology"/>
<feature type="compositionally biased region" description="Basic residues" evidence="10">
    <location>
        <begin position="327"/>
        <end position="346"/>
    </location>
</feature>
<evidence type="ECO:0000256" key="8">
    <source>
        <dbReference type="ARBA" id="ARBA00025246"/>
    </source>
</evidence>
<protein>
    <recommendedName>
        <fullName evidence="6 9">ATP phosphoribosyltransferase regulatory subunit</fullName>
    </recommendedName>
</protein>
<feature type="region of interest" description="Disordered" evidence="10">
    <location>
        <begin position="324"/>
        <end position="346"/>
    </location>
</feature>
<dbReference type="PROSITE" id="PS50862">
    <property type="entry name" value="AA_TRNA_LIGASE_II"/>
    <property type="match status" value="1"/>
</dbReference>
<dbReference type="InterPro" id="IPR006195">
    <property type="entry name" value="aa-tRNA-synth_II"/>
</dbReference>
<dbReference type="PANTHER" id="PTHR43707">
    <property type="entry name" value="HISTIDYL-TRNA SYNTHETASE"/>
    <property type="match status" value="1"/>
</dbReference>
<evidence type="ECO:0000256" key="4">
    <source>
        <dbReference type="ARBA" id="ARBA00011496"/>
    </source>
</evidence>
<evidence type="ECO:0000256" key="6">
    <source>
        <dbReference type="ARBA" id="ARBA00020397"/>
    </source>
</evidence>
<evidence type="ECO:0000313" key="12">
    <source>
        <dbReference type="EMBL" id="BDG08089.1"/>
    </source>
</evidence>
<evidence type="ECO:0000256" key="3">
    <source>
        <dbReference type="ARBA" id="ARBA00005539"/>
    </source>
</evidence>
<dbReference type="InterPro" id="IPR004516">
    <property type="entry name" value="HisRS/HisZ"/>
</dbReference>
<keyword evidence="9" id="KW-0028">Amino-acid biosynthesis</keyword>
<evidence type="ECO:0000256" key="9">
    <source>
        <dbReference type="HAMAP-Rule" id="MF_00125"/>
    </source>
</evidence>
<dbReference type="Pfam" id="PF13393">
    <property type="entry name" value="tRNA-synt_His"/>
    <property type="match status" value="1"/>
</dbReference>
<evidence type="ECO:0000256" key="7">
    <source>
        <dbReference type="ARBA" id="ARBA00022490"/>
    </source>
</evidence>
<dbReference type="InterPro" id="IPR041715">
    <property type="entry name" value="HisRS-like_core"/>
</dbReference>
<comment type="subunit">
    <text evidence="4 9">Heteromultimer composed of HisG and HisZ subunits.</text>
</comment>
<organism evidence="12 13">
    <name type="scientific">Anaeromyxobacter paludicola</name>
    <dbReference type="NCBI Taxonomy" id="2918171"/>
    <lineage>
        <taxon>Bacteria</taxon>
        <taxon>Pseudomonadati</taxon>
        <taxon>Myxococcota</taxon>
        <taxon>Myxococcia</taxon>
        <taxon>Myxococcales</taxon>
        <taxon>Cystobacterineae</taxon>
        <taxon>Anaeromyxobacteraceae</taxon>
        <taxon>Anaeromyxobacter</taxon>
    </lineage>
</organism>